<evidence type="ECO:0000256" key="1">
    <source>
        <dbReference type="SAM" id="Phobius"/>
    </source>
</evidence>
<comment type="caution">
    <text evidence="4">The sequence shown here is derived from an EMBL/GenBank/DDBJ whole genome shotgun (WGS) entry which is preliminary data.</text>
</comment>
<feature type="transmembrane region" description="Helical" evidence="1">
    <location>
        <begin position="252"/>
        <end position="278"/>
    </location>
</feature>
<sequence>MNKRLLKKIVFSLMASLSLLLVTVTHAAAQQLPFYWDNINVIIDVQTNGDMLVTETQKYVFTADYNTERYRYIPLDKVDEIKDVTVAENNQIIPSSTGIENNQLWIRWQHQLKAPESHTFVIKYRVRGGLQLDGENTLVYWKAIAAGRKAPINAGKVTVKLPEALSGKVLSFMNFGTAAVRRQVDPKTFEFVASQAIQPEQELEVQIAFPQAILNIPQPGWQQGGKQSQSASGETTISVDDIMEEGSFMERILWFFTFLPLFSIFLTLTIILPIRLIIGWINDRRCPECKQLKIKRTYKVLIRATTSSSGKQAVTKHCGNCSYHKEYEAVIPVIGGDGGGGGG</sequence>
<dbReference type="OrthoDB" id="9767603at2"/>
<feature type="non-terminal residue" evidence="4">
    <location>
        <position position="343"/>
    </location>
</feature>
<evidence type="ECO:0000313" key="5">
    <source>
        <dbReference type="Proteomes" id="UP000226442"/>
    </source>
</evidence>
<reference evidence="4" key="1">
    <citation type="submission" date="2017-10" db="EMBL/GenBank/DDBJ databases">
        <title>Draft genome sequence of the planktic cyanobacteria Tychonema bourrellyi isolated from alpine lentic freshwater.</title>
        <authorList>
            <person name="Tett A."/>
            <person name="Armanini F."/>
            <person name="Asnicar F."/>
            <person name="Boscaini A."/>
            <person name="Pasolli E."/>
            <person name="Zolfo M."/>
            <person name="Donati C."/>
            <person name="Salmaso N."/>
            <person name="Segata N."/>
        </authorList>
    </citation>
    <scope>NUCLEOTIDE SEQUENCE</scope>
    <source>
        <strain evidence="4">FEM_GT703</strain>
    </source>
</reference>
<feature type="chain" id="PRO_5013606032" evidence="2">
    <location>
        <begin position="28"/>
        <end position="343"/>
    </location>
</feature>
<proteinExistence type="predicted"/>
<evidence type="ECO:0000259" key="3">
    <source>
        <dbReference type="Pfam" id="PF09972"/>
    </source>
</evidence>
<keyword evidence="1" id="KW-0472">Membrane</keyword>
<dbReference type="Proteomes" id="UP000226442">
    <property type="component" value="Unassembled WGS sequence"/>
</dbReference>
<evidence type="ECO:0000313" key="4">
    <source>
        <dbReference type="EMBL" id="PHX53271.1"/>
    </source>
</evidence>
<gene>
    <name evidence="4" type="ORF">CP500_022415</name>
</gene>
<dbReference type="AlphaFoldDB" id="A0A2G4EUR2"/>
<dbReference type="InterPro" id="IPR018702">
    <property type="entry name" value="DUF2207"/>
</dbReference>
<name>A0A2G4EUR2_9CYAN</name>
<accession>A0A2G4EUR2</accession>
<feature type="signal peptide" evidence="2">
    <location>
        <begin position="1"/>
        <end position="27"/>
    </location>
</feature>
<keyword evidence="1" id="KW-1133">Transmembrane helix</keyword>
<dbReference type="EMBL" id="NXIB02000226">
    <property type="protein sequence ID" value="PHX53271.1"/>
    <property type="molecule type" value="Genomic_DNA"/>
</dbReference>
<organism evidence="4 5">
    <name type="scientific">Tychonema bourrellyi FEM_GT703</name>
    <dbReference type="NCBI Taxonomy" id="2040638"/>
    <lineage>
        <taxon>Bacteria</taxon>
        <taxon>Bacillati</taxon>
        <taxon>Cyanobacteriota</taxon>
        <taxon>Cyanophyceae</taxon>
        <taxon>Oscillatoriophycideae</taxon>
        <taxon>Oscillatoriales</taxon>
        <taxon>Microcoleaceae</taxon>
        <taxon>Tychonema</taxon>
    </lineage>
</organism>
<feature type="domain" description="DUF2207" evidence="3">
    <location>
        <begin position="38"/>
        <end position="209"/>
    </location>
</feature>
<keyword evidence="5" id="KW-1185">Reference proteome</keyword>
<dbReference type="Pfam" id="PF09972">
    <property type="entry name" value="DUF2207"/>
    <property type="match status" value="1"/>
</dbReference>
<keyword evidence="1" id="KW-0812">Transmembrane</keyword>
<keyword evidence="2" id="KW-0732">Signal</keyword>
<protein>
    <submittedName>
        <fullName evidence="4">DUF2207 domain-containing protein</fullName>
    </submittedName>
</protein>
<evidence type="ECO:0000256" key="2">
    <source>
        <dbReference type="SAM" id="SignalP"/>
    </source>
</evidence>